<dbReference type="EMBL" id="KJ567043">
    <property type="protein sequence ID" value="AID58885.1"/>
    <property type="molecule type" value="Genomic_DNA"/>
</dbReference>
<gene>
    <name evidence="1" type="primary">66</name>
    <name evidence="1" type="ORF">PBI_GAIA_66</name>
</gene>
<evidence type="ECO:0000313" key="1">
    <source>
        <dbReference type="EMBL" id="AID58885.1"/>
    </source>
</evidence>
<dbReference type="GeneID" id="23679572"/>
<name>A0A068F8Q0_9CAUD</name>
<evidence type="ECO:0000313" key="2">
    <source>
        <dbReference type="Proteomes" id="UP000027491"/>
    </source>
</evidence>
<dbReference type="OrthoDB" id="12359at10239"/>
<dbReference type="KEGG" id="vg:23679572"/>
<organism evidence="1 2">
    <name type="scientific">Mycobacterium phage Gaia</name>
    <dbReference type="NCBI Taxonomy" id="1486472"/>
    <lineage>
        <taxon>Viruses</taxon>
        <taxon>Duplodnaviria</taxon>
        <taxon>Heunggongvirae</taxon>
        <taxon>Uroviricota</taxon>
        <taxon>Caudoviricetes</taxon>
        <taxon>Gaiavirus</taxon>
        <taxon>Gaiavirus gaia</taxon>
    </lineage>
</organism>
<accession>A0A068F8Q0</accession>
<protein>
    <submittedName>
        <fullName evidence="1">HTH domain protein</fullName>
    </submittedName>
</protein>
<keyword evidence="2" id="KW-1185">Reference proteome</keyword>
<dbReference type="RefSeq" id="YP_009124808.1">
    <property type="nucleotide sequence ID" value="NC_026590.1"/>
</dbReference>
<dbReference type="InterPro" id="IPR036390">
    <property type="entry name" value="WH_DNA-bd_sf"/>
</dbReference>
<dbReference type="Proteomes" id="UP000027491">
    <property type="component" value="Segment"/>
</dbReference>
<sequence length="196" mass="21590">MAYKKPTTIKHLGESPHDKYTRIPNGFIRDTDVSANGFRVGTYLLSLSDGWEVNQRSIATATGMSRATVASGIRNLVETGWLRQVEYRSETGHVYRHEYVMHRSHRMASKSSHMEDEIARHEATHMAQNSSHTYGLKFEPSLKEQRDTGVEATPGYVMDGCGELGSGSASADAEREAAEGLAVPFVGGSGEWPAWS</sequence>
<dbReference type="SUPFAM" id="SSF46785">
    <property type="entry name" value="Winged helix' DNA-binding domain"/>
    <property type="match status" value="1"/>
</dbReference>
<proteinExistence type="predicted"/>
<dbReference type="Pfam" id="PF13730">
    <property type="entry name" value="HTH_36"/>
    <property type="match status" value="1"/>
</dbReference>
<reference evidence="1 2" key="1">
    <citation type="submission" date="2014-03" db="EMBL/GenBank/DDBJ databases">
        <authorList>
            <person name="Yoder B.A."/>
            <person name="Colicchio M.A."/>
            <person name="Schafer C.E."/>
            <person name="Abrahim M.R."/>
            <person name="Adkins N.L."/>
            <person name="Burke K.A."/>
            <person name="Churilla B.M."/>
            <person name="Cohen K.L."/>
            <person name="Fasoranti T.O."/>
            <person name="Genkil J.S."/>
            <person name="Kramer Z.J."/>
            <person name="Prout A.K."/>
            <person name="Schwarz A.G."/>
            <person name="Tish M."/>
            <person name="Vispute N."/>
            <person name="Wilkes K.E."/>
            <person name="Williams C.R."/>
            <person name="Xiao X."/>
            <person name="Yu V.J."/>
            <person name="Lapin J.S."/>
            <person name="Ott C.T."/>
            <person name="Walburn T.D."/>
            <person name="Bradley K.W."/>
            <person name="Clarke D.Q."/>
            <person name="Lewis M.F."/>
            <person name="Barker L.P."/>
            <person name="Bailey C."/>
            <person name="Asai D.J."/>
            <person name="Bowman C.A."/>
            <person name="Russell D.A."/>
            <person name="Pope W.H."/>
            <person name="Jacobs-Sera D."/>
            <person name="Hendrix R.W."/>
            <person name="Hatfull G.F."/>
        </authorList>
    </citation>
    <scope>NUCLEOTIDE SEQUENCE [LARGE SCALE GENOMIC DNA]</scope>
</reference>